<proteinExistence type="predicted"/>
<name>A0A2U8UUB8_9CAUD</name>
<gene>
    <name evidence="1" type="primary">134</name>
    <name evidence="1" type="ORF">PBI_HENDRIX_134</name>
</gene>
<dbReference type="Proteomes" id="UP000247284">
    <property type="component" value="Segment"/>
</dbReference>
<dbReference type="KEGG" id="vg:54992601"/>
<sequence length="55" mass="5873">MTLDVEAQLSIDIGKRALRNFKGRTAALGRSANTPMESDLAEGLEAVLKVLEGKS</sequence>
<dbReference type="EMBL" id="MH183162">
    <property type="protein sequence ID" value="AWN07805.1"/>
    <property type="molecule type" value="Genomic_DNA"/>
</dbReference>
<reference evidence="1 2" key="1">
    <citation type="submission" date="2018-04" db="EMBL/GenBank/DDBJ databases">
        <authorList>
            <person name="Stanton A.-C.J."/>
            <person name="Garlena R.A."/>
            <person name="Russell D.A."/>
            <person name="Pope W.H."/>
            <person name="Jacobs-Sera D."/>
            <person name="Hatfull G.F."/>
        </authorList>
    </citation>
    <scope>NUCLEOTIDE SEQUENCE [LARGE SCALE GENOMIC DNA]</scope>
</reference>
<evidence type="ECO:0000313" key="1">
    <source>
        <dbReference type="EMBL" id="AWN07805.1"/>
    </source>
</evidence>
<evidence type="ECO:0000313" key="2">
    <source>
        <dbReference type="Proteomes" id="UP000247284"/>
    </source>
</evidence>
<protein>
    <submittedName>
        <fullName evidence="1">Uncharacterized protein</fullName>
    </submittedName>
</protein>
<organism evidence="1 2">
    <name type="scientific">Microbacterium phage Hendrix</name>
    <dbReference type="NCBI Taxonomy" id="2182341"/>
    <lineage>
        <taxon>Viruses</taxon>
        <taxon>Duplodnaviria</taxon>
        <taxon>Heunggongvirae</taxon>
        <taxon>Uroviricota</taxon>
        <taxon>Caudoviricetes</taxon>
        <taxon>Rogerhendrixvirus</taxon>
        <taxon>Rogerhendrixvirus hendrix</taxon>
    </lineage>
</organism>
<dbReference type="RefSeq" id="YP_009802073.1">
    <property type="nucleotide sequence ID" value="NC_047977.1"/>
</dbReference>
<keyword evidence="2" id="KW-1185">Reference proteome</keyword>
<accession>A0A2U8UUB8</accession>
<dbReference type="GeneID" id="54992601"/>